<proteinExistence type="inferred from homology"/>
<evidence type="ECO:0000259" key="4">
    <source>
        <dbReference type="Pfam" id="PF01420"/>
    </source>
</evidence>
<comment type="caution">
    <text evidence="5">The sequence shown here is derived from an EMBL/GenBank/DDBJ whole genome shotgun (WGS) entry which is preliminary data.</text>
</comment>
<gene>
    <name evidence="5" type="ORF">KSU1_D0680</name>
</gene>
<evidence type="ECO:0000256" key="2">
    <source>
        <dbReference type="ARBA" id="ARBA00022747"/>
    </source>
</evidence>
<evidence type="ECO:0000313" key="6">
    <source>
        <dbReference type="Proteomes" id="UP000002985"/>
    </source>
</evidence>
<evidence type="ECO:0000256" key="3">
    <source>
        <dbReference type="ARBA" id="ARBA00023125"/>
    </source>
</evidence>
<evidence type="ECO:0000313" key="5">
    <source>
        <dbReference type="EMBL" id="GAB63989.1"/>
    </source>
</evidence>
<dbReference type="eggNOG" id="COG0732">
    <property type="taxonomic scope" value="Bacteria"/>
</dbReference>
<accession>I3IQJ4</accession>
<dbReference type="PANTHER" id="PTHR30408:SF12">
    <property type="entry name" value="TYPE I RESTRICTION ENZYME MJAVIII SPECIFICITY SUBUNIT"/>
    <property type="match status" value="1"/>
</dbReference>
<reference evidence="5 6" key="1">
    <citation type="journal article" date="2012" name="FEBS Lett.">
        <title>Anammox organism KSU-1 expresses a NirK-type copper-containing nitrite reductase instead of a NirS-type with cytochrome cd1.</title>
        <authorList>
            <person name="Hira D."/>
            <person name="Toh H."/>
            <person name="Migita C.T."/>
            <person name="Okubo H."/>
            <person name="Nishiyama T."/>
            <person name="Hattori M."/>
            <person name="Furukawa K."/>
            <person name="Fujii T."/>
        </authorList>
    </citation>
    <scope>NUCLEOTIDE SEQUENCE [LARGE SCALE GENOMIC DNA]</scope>
</reference>
<dbReference type="InterPro" id="IPR044946">
    <property type="entry name" value="Restrct_endonuc_typeI_TRD_sf"/>
</dbReference>
<dbReference type="Proteomes" id="UP000002985">
    <property type="component" value="Unassembled WGS sequence"/>
</dbReference>
<dbReference type="OrthoDB" id="9811611at2"/>
<dbReference type="EMBL" id="BAFH01000004">
    <property type="protein sequence ID" value="GAB63989.1"/>
    <property type="molecule type" value="Genomic_DNA"/>
</dbReference>
<dbReference type="STRING" id="247490.KSU1_D0680"/>
<dbReference type="GO" id="GO:0003677">
    <property type="term" value="F:DNA binding"/>
    <property type="evidence" value="ECO:0007669"/>
    <property type="project" value="UniProtKB-KW"/>
</dbReference>
<keyword evidence="2" id="KW-0680">Restriction system</keyword>
<feature type="domain" description="Type I restriction modification DNA specificity" evidence="4">
    <location>
        <begin position="278"/>
        <end position="432"/>
    </location>
</feature>
<dbReference type="GO" id="GO:0009307">
    <property type="term" value="P:DNA restriction-modification system"/>
    <property type="evidence" value="ECO:0007669"/>
    <property type="project" value="UniProtKB-KW"/>
</dbReference>
<name>I3IQJ4_9BACT</name>
<protein>
    <recommendedName>
        <fullName evidence="4">Type I restriction modification DNA specificity domain-containing protein</fullName>
    </recommendedName>
</protein>
<dbReference type="Gene3D" id="3.90.220.20">
    <property type="entry name" value="DNA methylase specificity domains"/>
    <property type="match status" value="2"/>
</dbReference>
<comment type="similarity">
    <text evidence="1">Belongs to the type-I restriction system S methylase family.</text>
</comment>
<sequence>MGEWKKVKISQFLKEREGRYDPDDEAVQGLKRLNKIDFFGKIHLSNKGSKTDMIIIEPGDLVISGINVSKGALAVYHGEEPITATIHYSSYIFDERQIDIDYFQRFVRSQSFVQTLKDQVKGGIKTEIKPKHFLPLEIYLPDIEFQKKVVSFFKRIENEMDHLGSEITHQQSFLKQLRLRILQEAIEGKLTAKWREQHPDLISGDNHASKLLEKIKAEKERLIKEGNPSTSLRIRIKKDKPIAPIAEAEKPFDLPDRWVWCRVVEICEELSTGPFGSMLHKSDYVSGGIPVVNPMNILDGKICADERMCISQKTKERLERYSLKQGDLIIARRGNLSKCAIVQELQNGWLCGTGSFFLRVLCVDKVYFRMAYCSTKSQAYLLQDSVGQTMDNLNQKLLCKLPVALPPIAEQKAIVERVDKLMTMIDELEKRICERKEQAKMLMQSVLREAFVKG</sequence>
<dbReference type="InterPro" id="IPR052021">
    <property type="entry name" value="Type-I_RS_S_subunit"/>
</dbReference>
<dbReference type="InterPro" id="IPR000055">
    <property type="entry name" value="Restrct_endonuc_typeI_TRD"/>
</dbReference>
<keyword evidence="3" id="KW-0238">DNA-binding</keyword>
<dbReference type="PANTHER" id="PTHR30408">
    <property type="entry name" value="TYPE-1 RESTRICTION ENZYME ECOKI SPECIFICITY PROTEIN"/>
    <property type="match status" value="1"/>
</dbReference>
<keyword evidence="6" id="KW-1185">Reference proteome</keyword>
<dbReference type="SUPFAM" id="SSF116734">
    <property type="entry name" value="DNA methylase specificity domain"/>
    <property type="match status" value="2"/>
</dbReference>
<dbReference type="AlphaFoldDB" id="I3IQJ4"/>
<organism evidence="5 6">
    <name type="scientific">Candidatus Jettenia caeni</name>
    <dbReference type="NCBI Taxonomy" id="247490"/>
    <lineage>
        <taxon>Bacteria</taxon>
        <taxon>Pseudomonadati</taxon>
        <taxon>Planctomycetota</taxon>
        <taxon>Candidatus Brocadiia</taxon>
        <taxon>Candidatus Brocadiales</taxon>
        <taxon>Candidatus Brocadiaceae</taxon>
        <taxon>Candidatus Jettenia</taxon>
    </lineage>
</organism>
<evidence type="ECO:0000256" key="1">
    <source>
        <dbReference type="ARBA" id="ARBA00010923"/>
    </source>
</evidence>
<dbReference type="Pfam" id="PF01420">
    <property type="entry name" value="Methylase_S"/>
    <property type="match status" value="1"/>
</dbReference>